<feature type="non-terminal residue" evidence="2">
    <location>
        <position position="157"/>
    </location>
</feature>
<dbReference type="Proteomes" id="UP000320393">
    <property type="component" value="Unassembled WGS sequence"/>
</dbReference>
<gene>
    <name evidence="2" type="ORF">E6H02_09015</name>
</gene>
<dbReference type="EMBL" id="VBAM01000348">
    <property type="protein sequence ID" value="TMJ09460.1"/>
    <property type="molecule type" value="Genomic_DNA"/>
</dbReference>
<keyword evidence="1" id="KW-0732">Signal</keyword>
<dbReference type="InterPro" id="IPR011990">
    <property type="entry name" value="TPR-like_helical_dom_sf"/>
</dbReference>
<name>A0A537LNC8_9BACT</name>
<reference evidence="2 3" key="1">
    <citation type="journal article" date="2019" name="Nat. Microbiol.">
        <title>Mediterranean grassland soil C-N compound turnover is dependent on rainfall and depth, and is mediated by genomically divergent microorganisms.</title>
        <authorList>
            <person name="Diamond S."/>
            <person name="Andeer P.F."/>
            <person name="Li Z."/>
            <person name="Crits-Christoph A."/>
            <person name="Burstein D."/>
            <person name="Anantharaman K."/>
            <person name="Lane K.R."/>
            <person name="Thomas B.C."/>
            <person name="Pan C."/>
            <person name="Northen T.R."/>
            <person name="Banfield J.F."/>
        </authorList>
    </citation>
    <scope>NUCLEOTIDE SEQUENCE [LARGE SCALE GENOMIC DNA]</scope>
    <source>
        <strain evidence="2">NP_5</strain>
    </source>
</reference>
<feature type="chain" id="PRO_5021815878" evidence="1">
    <location>
        <begin position="26"/>
        <end position="157"/>
    </location>
</feature>
<sequence length="157" mass="16507">MRKRWRPVLLAGLLLPIIVAGVAQAGYGVDPGALMTQGKAAYHAGDLGQAWATFQQAAAITPPSATPALWLGAVAVARGDRSAAEAWFREALGRHPSLPEAGCAVEWLRLLGIMVSRPRWHLGGPEEYAAFVQAVNPTLTRGQAQHLGAAVLSAAAR</sequence>
<dbReference type="AlphaFoldDB" id="A0A537LNC8"/>
<evidence type="ECO:0000256" key="1">
    <source>
        <dbReference type="SAM" id="SignalP"/>
    </source>
</evidence>
<feature type="signal peptide" evidence="1">
    <location>
        <begin position="1"/>
        <end position="25"/>
    </location>
</feature>
<evidence type="ECO:0000313" key="3">
    <source>
        <dbReference type="Proteomes" id="UP000320393"/>
    </source>
</evidence>
<protein>
    <submittedName>
        <fullName evidence="2">Uncharacterized protein</fullName>
    </submittedName>
</protein>
<evidence type="ECO:0000313" key="2">
    <source>
        <dbReference type="EMBL" id="TMJ09460.1"/>
    </source>
</evidence>
<accession>A0A537LNC8</accession>
<dbReference type="SUPFAM" id="SSF48452">
    <property type="entry name" value="TPR-like"/>
    <property type="match status" value="1"/>
</dbReference>
<organism evidence="2 3">
    <name type="scientific">Candidatus Segetimicrobium genomatis</name>
    <dbReference type="NCBI Taxonomy" id="2569760"/>
    <lineage>
        <taxon>Bacteria</taxon>
        <taxon>Bacillati</taxon>
        <taxon>Candidatus Sysuimicrobiota</taxon>
        <taxon>Candidatus Sysuimicrobiia</taxon>
        <taxon>Candidatus Sysuimicrobiales</taxon>
        <taxon>Candidatus Segetimicrobiaceae</taxon>
        <taxon>Candidatus Segetimicrobium</taxon>
    </lineage>
</organism>
<proteinExistence type="predicted"/>
<dbReference type="Gene3D" id="1.25.40.10">
    <property type="entry name" value="Tetratricopeptide repeat domain"/>
    <property type="match status" value="1"/>
</dbReference>
<comment type="caution">
    <text evidence="2">The sequence shown here is derived from an EMBL/GenBank/DDBJ whole genome shotgun (WGS) entry which is preliminary data.</text>
</comment>